<dbReference type="Pfam" id="PF12770">
    <property type="entry name" value="CHAT"/>
    <property type="match status" value="1"/>
</dbReference>
<dbReference type="SUPFAM" id="SSF81901">
    <property type="entry name" value="HCP-like"/>
    <property type="match status" value="1"/>
</dbReference>
<dbReference type="InterPro" id="IPR011990">
    <property type="entry name" value="TPR-like_helical_dom_sf"/>
</dbReference>
<proteinExistence type="predicted"/>
<organism evidence="2 3">
    <name type="scientific">Athelia psychrophila</name>
    <dbReference type="NCBI Taxonomy" id="1759441"/>
    <lineage>
        <taxon>Eukaryota</taxon>
        <taxon>Fungi</taxon>
        <taxon>Dikarya</taxon>
        <taxon>Basidiomycota</taxon>
        <taxon>Agaricomycotina</taxon>
        <taxon>Agaricomycetes</taxon>
        <taxon>Agaricomycetidae</taxon>
        <taxon>Atheliales</taxon>
        <taxon>Atheliaceae</taxon>
        <taxon>Athelia</taxon>
    </lineage>
</organism>
<dbReference type="Gene3D" id="1.25.40.10">
    <property type="entry name" value="Tetratricopeptide repeat domain"/>
    <property type="match status" value="3"/>
</dbReference>
<dbReference type="EMBL" id="KV417489">
    <property type="protein sequence ID" value="KZP31593.1"/>
    <property type="molecule type" value="Genomic_DNA"/>
</dbReference>
<dbReference type="OrthoDB" id="9991317at2759"/>
<name>A0A166UDQ6_9AGAM</name>
<dbReference type="PANTHER" id="PTHR19959">
    <property type="entry name" value="KINESIN LIGHT CHAIN"/>
    <property type="match status" value="1"/>
</dbReference>
<dbReference type="AlphaFoldDB" id="A0A166UDQ6"/>
<dbReference type="STRING" id="436010.A0A166UDQ6"/>
<feature type="domain" description="CHAT" evidence="1">
    <location>
        <begin position="725"/>
        <end position="990"/>
    </location>
</feature>
<dbReference type="Proteomes" id="UP000076532">
    <property type="component" value="Unassembled WGS sequence"/>
</dbReference>
<sequence length="1009" mass="111733">MAQSSPHLPHQFCGRLGGSLRSNEAIMYRRRALDLRPPGHPSHSSSLSELGNALVTRFRNTEAITHHRRALDLCPLGNPDHTTSLHNLAVALRTRFAHAGQMVDLEEAITYNRGALDLCPQGHPNRSTSLDNLGVALKTRFENTGQMVDLEEAIMHLRDAFDLRPLVHPLRSTTLNNLAAALHTRFAHAGQMHHHGALDLHPPGHPRRSLSLNNLAMALHTRFENTGQMVDVEEAIMHYRHALDLGPPGHPLRSTIINNLATILNARFVKAIVHYRVHPIYSMSLHNLAIALVTRFQNTGQMVDLEEAITHHHRALDLRPLGHPNHPDSLGHLALALNTRFENTGQMVDLEEAIMYHRGALDMRLQGYPLYSARFKNTGQMHHRGALDLRPLGNPYRDSSLHNLADALGARFENTGQMVDLEEAIMHHRGALDLSPLGNPDRSMYLNIRFDRLAFELMQSGTNDAFDTPAHRYSCASRMISILTKYEQPGLLEAYEAALNIIHLHLAVYPDVELRREALGTNPLSSSLAMDAAAHAIEQGHLEKAVELLEQGRGMLWSNIRGYRHPIEEVRQVSPDLAECFKTTSEQLEALATSSQLGSVQPTGENPNELRTISEARWARQRGLSSEREGIIQQIRLLVGFEHFLSAVPFNELQAAASEGPVIIINIARRRSDIIIIHQRDAPIVLPLSVDDPDREVAYRTIQGLSEIFFDTRGKPGFSTVLENPVLKTLEDILVTPVMKTLENLIWWCPTSALCALPIHAAGQIPTTYVSSYTPTLSALISARKAINKQSLALGNVSDSTPSLLAVIHRGHPPKTKDDPGQLRTVSIERKVIEKAAEKAAGPGRVRSLVEADATREAVLGQLPNYPWVHFACHGLLNISHPFQSAFVLENDPLLLSDLVKARLPNADFAFLAACDSATAGSTSVTPDEALHLAAAVQFCGVRSVVGTLWPMADQDGPRVAQVFYKHMFKENDSRKSAEALHKVVSTMRRKVGPWATAEAQNEGEFLPR</sequence>
<evidence type="ECO:0000313" key="3">
    <source>
        <dbReference type="Proteomes" id="UP000076532"/>
    </source>
</evidence>
<protein>
    <recommendedName>
        <fullName evidence="1">CHAT domain-containing protein</fullName>
    </recommendedName>
</protein>
<reference evidence="2 3" key="1">
    <citation type="journal article" date="2016" name="Mol. Biol. Evol.">
        <title>Comparative Genomics of Early-Diverging Mushroom-Forming Fungi Provides Insights into the Origins of Lignocellulose Decay Capabilities.</title>
        <authorList>
            <person name="Nagy L.G."/>
            <person name="Riley R."/>
            <person name="Tritt A."/>
            <person name="Adam C."/>
            <person name="Daum C."/>
            <person name="Floudas D."/>
            <person name="Sun H."/>
            <person name="Yadav J.S."/>
            <person name="Pangilinan J."/>
            <person name="Larsson K.H."/>
            <person name="Matsuura K."/>
            <person name="Barry K."/>
            <person name="Labutti K."/>
            <person name="Kuo R."/>
            <person name="Ohm R.A."/>
            <person name="Bhattacharya S.S."/>
            <person name="Shirouzu T."/>
            <person name="Yoshinaga Y."/>
            <person name="Martin F.M."/>
            <person name="Grigoriev I.V."/>
            <person name="Hibbett D.S."/>
        </authorList>
    </citation>
    <scope>NUCLEOTIDE SEQUENCE [LARGE SCALE GENOMIC DNA]</scope>
    <source>
        <strain evidence="2 3">CBS 109695</strain>
    </source>
</reference>
<keyword evidence="3" id="KW-1185">Reference proteome</keyword>
<gene>
    <name evidence="2" type="ORF">FIBSPDRAFT_916839</name>
</gene>
<dbReference type="PANTHER" id="PTHR19959:SF119">
    <property type="entry name" value="FUNGAL LIPASE-LIKE DOMAIN-CONTAINING PROTEIN"/>
    <property type="match status" value="1"/>
</dbReference>
<dbReference type="InterPro" id="IPR024983">
    <property type="entry name" value="CHAT_dom"/>
</dbReference>
<evidence type="ECO:0000313" key="2">
    <source>
        <dbReference type="EMBL" id="KZP31593.1"/>
    </source>
</evidence>
<evidence type="ECO:0000259" key="1">
    <source>
        <dbReference type="Pfam" id="PF12770"/>
    </source>
</evidence>
<accession>A0A166UDQ6</accession>